<dbReference type="RefSeq" id="WP_170171460.1">
    <property type="nucleotide sequence ID" value="NZ_JABEOV010000022.1"/>
</dbReference>
<evidence type="ECO:0008006" key="4">
    <source>
        <dbReference type="Google" id="ProtNLM"/>
    </source>
</evidence>
<dbReference type="PROSITE" id="PS51257">
    <property type="entry name" value="PROKAR_LIPOPROTEIN"/>
    <property type="match status" value="1"/>
</dbReference>
<evidence type="ECO:0000313" key="2">
    <source>
        <dbReference type="EMBL" id="NVP31793.1"/>
    </source>
</evidence>
<keyword evidence="1" id="KW-0472">Membrane</keyword>
<dbReference type="AlphaFoldDB" id="A0A7Y7QW77"/>
<feature type="transmembrane region" description="Helical" evidence="1">
    <location>
        <begin position="446"/>
        <end position="465"/>
    </location>
</feature>
<feature type="transmembrane region" description="Helical" evidence="1">
    <location>
        <begin position="360"/>
        <end position="378"/>
    </location>
</feature>
<protein>
    <recommendedName>
        <fullName evidence="4">Glycosyltransferase RgtA/B/C/D-like domain-containing protein</fullName>
    </recommendedName>
</protein>
<keyword evidence="1" id="KW-1133">Transmembrane helix</keyword>
<feature type="transmembrane region" description="Helical" evidence="1">
    <location>
        <begin position="122"/>
        <end position="143"/>
    </location>
</feature>
<feature type="transmembrane region" description="Helical" evidence="1">
    <location>
        <begin position="173"/>
        <end position="191"/>
    </location>
</feature>
<feature type="transmembrane region" description="Helical" evidence="1">
    <location>
        <begin position="327"/>
        <end position="348"/>
    </location>
</feature>
<evidence type="ECO:0000256" key="1">
    <source>
        <dbReference type="SAM" id="Phobius"/>
    </source>
</evidence>
<feature type="transmembrane region" description="Helical" evidence="1">
    <location>
        <begin position="198"/>
        <end position="228"/>
    </location>
</feature>
<organism evidence="2 3">
    <name type="scientific">Sphingomonas sanguinis</name>
    <dbReference type="NCBI Taxonomy" id="33051"/>
    <lineage>
        <taxon>Bacteria</taxon>
        <taxon>Pseudomonadati</taxon>
        <taxon>Pseudomonadota</taxon>
        <taxon>Alphaproteobacteria</taxon>
        <taxon>Sphingomonadales</taxon>
        <taxon>Sphingomonadaceae</taxon>
        <taxon>Sphingomonas</taxon>
    </lineage>
</organism>
<name>A0A7Y7QW77_9SPHN</name>
<feature type="transmembrane region" description="Helical" evidence="1">
    <location>
        <begin position="385"/>
        <end position="408"/>
    </location>
</feature>
<dbReference type="GeneID" id="78487404"/>
<evidence type="ECO:0000313" key="3">
    <source>
        <dbReference type="Proteomes" id="UP000531581"/>
    </source>
</evidence>
<proteinExistence type="predicted"/>
<sequence length="475" mass="50796">MARWREWRAGLGGIRVGLFLLVWFSCAWFGSWEFNPNNATRLFATIRMVEDGTATIDPLAHLTIDKAQFGAHAYLDKAPGMTLMALAPVALTDLVTGDRAARHDPTPIDPGFVAYLKLRTRVAAATGSALLTAIAAVLLFDLALGLTGSAGAALFASLAYALGTPIWGYSTTLLGHASVAALFVIALVGVARGGARWLAVAGLALGWAVVVEYQAVLAGSVIGLWALWRCRAQPRALVPFLAAGLVGLIPLLAYNLFAFGTVFRIGYSGVVGFEGMNQGLFGLTFPRMAVLRAILLEPARGLLWVAPILFLAPLGLGLLVETRATRGLALTAAGVVVVALLVNAAYVYWDGGNATGPRHAMPLAGVLALGLAPLWVAVRVAWARGLLAVLLLVSIAINLTIASAEIFAPPPFRWAWWQAVMQQRFLAGDLRTIPSEWWGWTTWHGLYLWAAVAVPLALWLIQSCARFSPRTRCQT</sequence>
<comment type="caution">
    <text evidence="2">The sequence shown here is derived from an EMBL/GenBank/DDBJ whole genome shotgun (WGS) entry which is preliminary data.</text>
</comment>
<gene>
    <name evidence="2" type="ORF">HLV41_12135</name>
</gene>
<feature type="transmembrane region" description="Helical" evidence="1">
    <location>
        <begin position="150"/>
        <end position="167"/>
    </location>
</feature>
<dbReference type="Proteomes" id="UP000531581">
    <property type="component" value="Unassembled WGS sequence"/>
</dbReference>
<feature type="transmembrane region" description="Helical" evidence="1">
    <location>
        <begin position="301"/>
        <end position="320"/>
    </location>
</feature>
<feature type="transmembrane region" description="Helical" evidence="1">
    <location>
        <begin position="12"/>
        <end position="32"/>
    </location>
</feature>
<dbReference type="EMBL" id="JABYQV010000009">
    <property type="protein sequence ID" value="NVP31793.1"/>
    <property type="molecule type" value="Genomic_DNA"/>
</dbReference>
<accession>A0A7Y7QW77</accession>
<keyword evidence="1" id="KW-0812">Transmembrane</keyword>
<feature type="transmembrane region" description="Helical" evidence="1">
    <location>
        <begin position="240"/>
        <end position="263"/>
    </location>
</feature>
<reference evidence="2 3" key="1">
    <citation type="submission" date="2020-05" db="EMBL/GenBank/DDBJ databases">
        <title>Draft Genome Sequences of Sphingomonas sp. Isolated from the International Space Station.</title>
        <authorList>
            <person name="Bijlani S."/>
            <person name="Singh N.K."/>
            <person name="Mason C.E."/>
            <person name="Wang C.C."/>
            <person name="Venkateswaran K."/>
        </authorList>
    </citation>
    <scope>NUCLEOTIDE SEQUENCE [LARGE SCALE GENOMIC DNA]</scope>
    <source>
        <strain evidence="2">ISS-IIF7SWP</strain>
    </source>
</reference>